<feature type="compositionally biased region" description="Polar residues" evidence="1">
    <location>
        <begin position="292"/>
        <end position="304"/>
    </location>
</feature>
<feature type="region of interest" description="Disordered" evidence="1">
    <location>
        <begin position="269"/>
        <end position="322"/>
    </location>
</feature>
<feature type="region of interest" description="Disordered" evidence="1">
    <location>
        <begin position="199"/>
        <end position="234"/>
    </location>
</feature>
<dbReference type="EMBL" id="JAAAID010000313">
    <property type="protein sequence ID" value="KAG0019066.1"/>
    <property type="molecule type" value="Genomic_DNA"/>
</dbReference>
<feature type="signal peptide" evidence="2">
    <location>
        <begin position="1"/>
        <end position="31"/>
    </location>
</feature>
<evidence type="ECO:0000313" key="3">
    <source>
        <dbReference type="EMBL" id="KAG0019066.1"/>
    </source>
</evidence>
<dbReference type="AlphaFoldDB" id="A0A9P6N082"/>
<gene>
    <name evidence="3" type="ORF">BGZ80_006349</name>
</gene>
<proteinExistence type="predicted"/>
<accession>A0A9P6N082</accession>
<reference evidence="3" key="1">
    <citation type="journal article" date="2020" name="Fungal Divers.">
        <title>Resolving the Mortierellaceae phylogeny through synthesis of multi-gene phylogenetics and phylogenomics.</title>
        <authorList>
            <person name="Vandepol N."/>
            <person name="Liber J."/>
            <person name="Desiro A."/>
            <person name="Na H."/>
            <person name="Kennedy M."/>
            <person name="Barry K."/>
            <person name="Grigoriev I.V."/>
            <person name="Miller A.N."/>
            <person name="O'Donnell K."/>
            <person name="Stajich J.E."/>
            <person name="Bonito G."/>
        </authorList>
    </citation>
    <scope>NUCLEOTIDE SEQUENCE</scope>
    <source>
        <strain evidence="3">NRRL 2769</strain>
    </source>
</reference>
<name>A0A9P6N082_9FUNG</name>
<comment type="caution">
    <text evidence="3">The sequence shown here is derived from an EMBL/GenBank/DDBJ whole genome shotgun (WGS) entry which is preliminary data.</text>
</comment>
<feature type="region of interest" description="Disordered" evidence="1">
    <location>
        <begin position="55"/>
        <end position="91"/>
    </location>
</feature>
<organism evidence="3 4">
    <name type="scientific">Entomortierella chlamydospora</name>
    <dbReference type="NCBI Taxonomy" id="101097"/>
    <lineage>
        <taxon>Eukaryota</taxon>
        <taxon>Fungi</taxon>
        <taxon>Fungi incertae sedis</taxon>
        <taxon>Mucoromycota</taxon>
        <taxon>Mortierellomycotina</taxon>
        <taxon>Mortierellomycetes</taxon>
        <taxon>Mortierellales</taxon>
        <taxon>Mortierellaceae</taxon>
        <taxon>Entomortierella</taxon>
    </lineage>
</organism>
<feature type="chain" id="PRO_5040278591" evidence="2">
    <location>
        <begin position="32"/>
        <end position="322"/>
    </location>
</feature>
<evidence type="ECO:0000256" key="2">
    <source>
        <dbReference type="SAM" id="SignalP"/>
    </source>
</evidence>
<dbReference type="Proteomes" id="UP000703661">
    <property type="component" value="Unassembled WGS sequence"/>
</dbReference>
<protein>
    <submittedName>
        <fullName evidence="3">Uncharacterized protein</fullName>
    </submittedName>
</protein>
<sequence>MSVAKRPLARSNFLALLVVFSLSVLSASSSALPTSHGRNNAAAAAAIDPISIIQKRSPDDTAPTGADAGSIVHHAPHTPYAYSTQSPGGGFENKKRRLLKRDLIPFFGQREGESIDDYINTNGDNLDSDEHSFMYDRESHEGDYYLENLRAEDEDMEYDIDDDDRILIEPLYHPKDLFEDDGEEQEEGIFDAGEIILEEDSDDDDEYNNSPWLGYKRQPRRGHGLSVSPQDYNDVDVTTGGDNIWIVDDWEEDLEDTEEMIDELVDWIEDQKHTRSYPGSDSDMHDRRWRQGHNSADENANDNEGNLKARPLRRLPPNAWTV</sequence>
<keyword evidence="2" id="KW-0732">Signal</keyword>
<evidence type="ECO:0000256" key="1">
    <source>
        <dbReference type="SAM" id="MobiDB-lite"/>
    </source>
</evidence>
<evidence type="ECO:0000313" key="4">
    <source>
        <dbReference type="Proteomes" id="UP000703661"/>
    </source>
</evidence>
<keyword evidence="4" id="KW-1185">Reference proteome</keyword>